<dbReference type="EMBL" id="FPJO01000038">
    <property type="protein sequence ID" value="SFY43655.1"/>
    <property type="molecule type" value="Genomic_DNA"/>
</dbReference>
<organism evidence="1 2">
    <name type="scientific">Streptomyces atratus</name>
    <dbReference type="NCBI Taxonomy" id="1893"/>
    <lineage>
        <taxon>Bacteria</taxon>
        <taxon>Bacillati</taxon>
        <taxon>Actinomycetota</taxon>
        <taxon>Actinomycetes</taxon>
        <taxon>Kitasatosporales</taxon>
        <taxon>Streptomycetaceae</taxon>
        <taxon>Streptomyces</taxon>
    </lineage>
</organism>
<accession>A0A1K2F790</accession>
<protein>
    <submittedName>
        <fullName evidence="1">Uncharacterized protein</fullName>
    </submittedName>
</protein>
<dbReference type="Proteomes" id="UP000181909">
    <property type="component" value="Unassembled WGS sequence"/>
</dbReference>
<gene>
    <name evidence="1" type="ORF">SAMN02787144_103830</name>
</gene>
<sequence>MTPPADGAWSAIDRRTGAARRFSVSAAERRRCASSIGSDSVRQPADAPAVW</sequence>
<name>A0A1K2F790_STRAR</name>
<dbReference type="AlphaFoldDB" id="A0A1K2F790"/>
<proteinExistence type="predicted"/>
<evidence type="ECO:0000313" key="2">
    <source>
        <dbReference type="Proteomes" id="UP000181909"/>
    </source>
</evidence>
<reference evidence="1 2" key="1">
    <citation type="submission" date="2016-11" db="EMBL/GenBank/DDBJ databases">
        <authorList>
            <person name="Jaros S."/>
            <person name="Januszkiewicz K."/>
            <person name="Wedrychowicz H."/>
        </authorList>
    </citation>
    <scope>NUCLEOTIDE SEQUENCE [LARGE SCALE GENOMIC DNA]</scope>
    <source>
        <strain evidence="1 2">OK807</strain>
    </source>
</reference>
<evidence type="ECO:0000313" key="1">
    <source>
        <dbReference type="EMBL" id="SFY43655.1"/>
    </source>
</evidence>